<dbReference type="GO" id="GO:0000166">
    <property type="term" value="F:nucleotide binding"/>
    <property type="evidence" value="ECO:0007669"/>
    <property type="project" value="InterPro"/>
</dbReference>
<dbReference type="InterPro" id="IPR052515">
    <property type="entry name" value="Gfo/Idh/MocA_Oxidoreductase"/>
</dbReference>
<evidence type="ECO:0000313" key="4">
    <source>
        <dbReference type="Proteomes" id="UP000281498"/>
    </source>
</evidence>
<dbReference type="SUPFAM" id="SSF55347">
    <property type="entry name" value="Glyceraldehyde-3-phosphate dehydrogenase-like, C-terminal domain"/>
    <property type="match status" value="1"/>
</dbReference>
<protein>
    <submittedName>
        <fullName evidence="3">Oxidoreductase</fullName>
    </submittedName>
</protein>
<dbReference type="RefSeq" id="WP_110935979.1">
    <property type="nucleotide sequence ID" value="NZ_KZ614146.1"/>
</dbReference>
<dbReference type="Gene3D" id="3.30.360.10">
    <property type="entry name" value="Dihydrodipicolinate Reductase, domain 2"/>
    <property type="match status" value="1"/>
</dbReference>
<feature type="domain" description="GFO/IDH/MocA-like oxidoreductase" evidence="2">
    <location>
        <begin position="142"/>
        <end position="236"/>
    </location>
</feature>
<dbReference type="PANTHER" id="PTHR43249">
    <property type="entry name" value="UDP-N-ACETYL-2-AMINO-2-DEOXY-D-GLUCURONATE OXIDASE"/>
    <property type="match status" value="1"/>
</dbReference>
<evidence type="ECO:0000313" key="3">
    <source>
        <dbReference type="EMBL" id="RKL65672.1"/>
    </source>
</evidence>
<dbReference type="InterPro" id="IPR036291">
    <property type="entry name" value="NAD(P)-bd_dom_sf"/>
</dbReference>
<evidence type="ECO:0000259" key="1">
    <source>
        <dbReference type="Pfam" id="PF01408"/>
    </source>
</evidence>
<keyword evidence="4" id="KW-1185">Reference proteome</keyword>
<dbReference type="EMBL" id="PDOE01000013">
    <property type="protein sequence ID" value="RKL65672.1"/>
    <property type="molecule type" value="Genomic_DNA"/>
</dbReference>
<dbReference type="InterPro" id="IPR055170">
    <property type="entry name" value="GFO_IDH_MocA-like_dom"/>
</dbReference>
<sequence>MTLRIGMVGTGSFSKMHATILSEMKDVIVPSFCGSSKEKADKMAASFEGAKGYGLLTEMIKTEQLDAVYVCVPPMAHGEIEQQLIDHKIPFLIEKPLAAEEETPLSIINQLKETSLITSVGYHFRYKGSVQKLKESLTDSQIGIVSGQWMGDMPQVHWWRKQEGSGGQFIEQTTHIVDLLRYIAGEIEEVYASYGNLVNHKKFDNVTVADVGTVSLKLKSGVVATLSNTCILPPGMSQVGMSFYTDKSIFTWEPDKLEITQAIGLKQEEWQEDNAYRKETEAFLHAVRTGDTSRILSDYADAYLTHQITCAALESARKGVPIKINS</sequence>
<dbReference type="Proteomes" id="UP000281498">
    <property type="component" value="Unassembled WGS sequence"/>
</dbReference>
<comment type="caution">
    <text evidence="3">The sequence shown here is derived from an EMBL/GenBank/DDBJ whole genome shotgun (WGS) entry which is preliminary data.</text>
</comment>
<dbReference type="Pfam" id="PF22725">
    <property type="entry name" value="GFO_IDH_MocA_C3"/>
    <property type="match status" value="1"/>
</dbReference>
<proteinExistence type="predicted"/>
<evidence type="ECO:0000259" key="2">
    <source>
        <dbReference type="Pfam" id="PF22725"/>
    </source>
</evidence>
<reference evidence="3 4" key="1">
    <citation type="submission" date="2017-10" db="EMBL/GenBank/DDBJ databases">
        <title>Bacillus sp. nov., a halophilic bacterium isolated from a Keqin Lake.</title>
        <authorList>
            <person name="Wang H."/>
        </authorList>
    </citation>
    <scope>NUCLEOTIDE SEQUENCE [LARGE SCALE GENOMIC DNA]</scope>
    <source>
        <strain evidence="3 4">KCTC 13187</strain>
    </source>
</reference>
<dbReference type="SUPFAM" id="SSF51735">
    <property type="entry name" value="NAD(P)-binding Rossmann-fold domains"/>
    <property type="match status" value="1"/>
</dbReference>
<gene>
    <name evidence="3" type="ORF">CR203_19535</name>
</gene>
<dbReference type="PANTHER" id="PTHR43249:SF1">
    <property type="entry name" value="D-GLUCOSIDE 3-DEHYDROGENASE"/>
    <property type="match status" value="1"/>
</dbReference>
<feature type="domain" description="Gfo/Idh/MocA-like oxidoreductase N-terminal" evidence="1">
    <location>
        <begin position="3"/>
        <end position="122"/>
    </location>
</feature>
<dbReference type="AlphaFoldDB" id="A0A3A9K5E4"/>
<name>A0A3A9K5E4_9BACI</name>
<accession>A0A3A9K5E4</accession>
<dbReference type="Pfam" id="PF01408">
    <property type="entry name" value="GFO_IDH_MocA"/>
    <property type="match status" value="1"/>
</dbReference>
<dbReference type="Gene3D" id="3.40.50.720">
    <property type="entry name" value="NAD(P)-binding Rossmann-like Domain"/>
    <property type="match status" value="1"/>
</dbReference>
<organism evidence="3 4">
    <name type="scientific">Salipaludibacillus neizhouensis</name>
    <dbReference type="NCBI Taxonomy" id="885475"/>
    <lineage>
        <taxon>Bacteria</taxon>
        <taxon>Bacillati</taxon>
        <taxon>Bacillota</taxon>
        <taxon>Bacilli</taxon>
        <taxon>Bacillales</taxon>
        <taxon>Bacillaceae</taxon>
    </lineage>
</organism>
<dbReference type="InterPro" id="IPR000683">
    <property type="entry name" value="Gfo/Idh/MocA-like_OxRdtase_N"/>
</dbReference>
<dbReference type="OrthoDB" id="9815825at2"/>